<dbReference type="EMBL" id="CCYD01000428">
    <property type="protein sequence ID" value="CEG39343.1"/>
    <property type="molecule type" value="Genomic_DNA"/>
</dbReference>
<evidence type="ECO:0000313" key="1">
    <source>
        <dbReference type="EMBL" id="CEG39343.1"/>
    </source>
</evidence>
<dbReference type="Proteomes" id="UP000054928">
    <property type="component" value="Unassembled WGS sequence"/>
</dbReference>
<accession>A0A0P1AF55</accession>
<dbReference type="AlphaFoldDB" id="A0A0P1AF55"/>
<reference evidence="2" key="1">
    <citation type="submission" date="2014-09" db="EMBL/GenBank/DDBJ databases">
        <authorList>
            <person name="Sharma Rahul"/>
            <person name="Thines Marco"/>
        </authorList>
    </citation>
    <scope>NUCLEOTIDE SEQUENCE [LARGE SCALE GENOMIC DNA]</scope>
</reference>
<evidence type="ECO:0000313" key="2">
    <source>
        <dbReference type="Proteomes" id="UP000054928"/>
    </source>
</evidence>
<dbReference type="GeneID" id="36404652"/>
<keyword evidence="2" id="KW-1185">Reference proteome</keyword>
<protein>
    <submittedName>
        <fullName evidence="1">Uncharacterized protein</fullName>
    </submittedName>
</protein>
<dbReference type="RefSeq" id="XP_024575712.1">
    <property type="nucleotide sequence ID" value="XM_024724879.1"/>
</dbReference>
<organism evidence="1 2">
    <name type="scientific">Plasmopara halstedii</name>
    <name type="common">Downy mildew of sunflower</name>
    <dbReference type="NCBI Taxonomy" id="4781"/>
    <lineage>
        <taxon>Eukaryota</taxon>
        <taxon>Sar</taxon>
        <taxon>Stramenopiles</taxon>
        <taxon>Oomycota</taxon>
        <taxon>Peronosporomycetes</taxon>
        <taxon>Peronosporales</taxon>
        <taxon>Peronosporaceae</taxon>
        <taxon>Plasmopara</taxon>
    </lineage>
</organism>
<sequence length="116" mass="12731">MDMGSVTDAAIAYGEAFCVIAKAEAHPAVNLGRNYNASERWHVCLGYVADTKLRRVLNTCDDIPVVGVVRESVCDDCVRGKMANCLIVIDQEDSEFDQSVRDCAHDNRGSEEARAH</sequence>
<proteinExistence type="predicted"/>
<name>A0A0P1AF55_PLAHL</name>